<dbReference type="GO" id="GO:0005549">
    <property type="term" value="F:odorant binding"/>
    <property type="evidence" value="ECO:0007669"/>
    <property type="project" value="InterPro"/>
</dbReference>
<dbReference type="PANTHER" id="PTHR21137">
    <property type="entry name" value="ODORANT RECEPTOR"/>
    <property type="match status" value="1"/>
</dbReference>
<evidence type="ECO:0000313" key="12">
    <source>
        <dbReference type="Proteomes" id="UP001152888"/>
    </source>
</evidence>
<keyword evidence="9" id="KW-0807">Transducer</keyword>
<keyword evidence="5" id="KW-0552">Olfaction</keyword>
<dbReference type="InterPro" id="IPR004117">
    <property type="entry name" value="7tm6_olfct_rcpt"/>
</dbReference>
<dbReference type="EMBL" id="CAKOFQ010007047">
    <property type="protein sequence ID" value="CAH1988542.1"/>
    <property type="molecule type" value="Genomic_DNA"/>
</dbReference>
<accession>A0A9P0PLC9</accession>
<evidence type="ECO:0000313" key="11">
    <source>
        <dbReference type="EMBL" id="CAH1988542.1"/>
    </source>
</evidence>
<evidence type="ECO:0000256" key="3">
    <source>
        <dbReference type="ARBA" id="ARBA00022606"/>
    </source>
</evidence>
<keyword evidence="3" id="KW-0716">Sensory transduction</keyword>
<dbReference type="AlphaFoldDB" id="A0A9P0PLC9"/>
<dbReference type="Pfam" id="PF02949">
    <property type="entry name" value="7tm_6"/>
    <property type="match status" value="1"/>
</dbReference>
<dbReference type="OrthoDB" id="8117390at2759"/>
<gene>
    <name evidence="11" type="ORF">ACAOBT_LOCUS18537</name>
</gene>
<comment type="subcellular location">
    <subcellularLocation>
        <location evidence="1">Cell membrane</location>
        <topology evidence="1">Multi-pass membrane protein</topology>
    </subcellularLocation>
</comment>
<dbReference type="GO" id="GO:0005886">
    <property type="term" value="C:plasma membrane"/>
    <property type="evidence" value="ECO:0007669"/>
    <property type="project" value="UniProtKB-SubCell"/>
</dbReference>
<keyword evidence="8" id="KW-0675">Receptor</keyword>
<dbReference type="PANTHER" id="PTHR21137:SF35">
    <property type="entry name" value="ODORANT RECEPTOR 19A-RELATED"/>
    <property type="match status" value="1"/>
</dbReference>
<protein>
    <submittedName>
        <fullName evidence="11">Uncharacterized protein</fullName>
    </submittedName>
</protein>
<keyword evidence="7 10" id="KW-0472">Membrane</keyword>
<sequence>MSANHMLVFSGYFPGYVLENCFGFAIVYQVWNGVLAAVFITCFDTLFNGLAIFIVLRLKVLGKKFERFEELCRTKSPKTVLRSLVIEHLDIIRFTENVNGALKWYFFGDFLLKSYHISTVLIDLLLLDTFNIACIFSITRMIYLLSMVWCIYYNCNGIIIESENICHSVYYFSKWYNHSSEIKRTLSIIMTRSQKPLMINIGNLDVMGNQVFLKIIKAGYTFVITSLIFDK</sequence>
<evidence type="ECO:0000256" key="8">
    <source>
        <dbReference type="ARBA" id="ARBA00023170"/>
    </source>
</evidence>
<reference evidence="11" key="1">
    <citation type="submission" date="2022-03" db="EMBL/GenBank/DDBJ databases">
        <authorList>
            <person name="Sayadi A."/>
        </authorList>
    </citation>
    <scope>NUCLEOTIDE SEQUENCE</scope>
</reference>
<feature type="transmembrane region" description="Helical" evidence="10">
    <location>
        <begin position="7"/>
        <end position="28"/>
    </location>
</feature>
<feature type="transmembrane region" description="Helical" evidence="10">
    <location>
        <begin position="120"/>
        <end position="143"/>
    </location>
</feature>
<feature type="transmembrane region" description="Helical" evidence="10">
    <location>
        <begin position="34"/>
        <end position="58"/>
    </location>
</feature>
<comment type="caution">
    <text evidence="11">The sequence shown here is derived from an EMBL/GenBank/DDBJ whole genome shotgun (WGS) entry which is preliminary data.</text>
</comment>
<keyword evidence="6 10" id="KW-1133">Transmembrane helix</keyword>
<organism evidence="11 12">
    <name type="scientific">Acanthoscelides obtectus</name>
    <name type="common">Bean weevil</name>
    <name type="synonym">Bruchus obtectus</name>
    <dbReference type="NCBI Taxonomy" id="200917"/>
    <lineage>
        <taxon>Eukaryota</taxon>
        <taxon>Metazoa</taxon>
        <taxon>Ecdysozoa</taxon>
        <taxon>Arthropoda</taxon>
        <taxon>Hexapoda</taxon>
        <taxon>Insecta</taxon>
        <taxon>Pterygota</taxon>
        <taxon>Neoptera</taxon>
        <taxon>Endopterygota</taxon>
        <taxon>Coleoptera</taxon>
        <taxon>Polyphaga</taxon>
        <taxon>Cucujiformia</taxon>
        <taxon>Chrysomeloidea</taxon>
        <taxon>Chrysomelidae</taxon>
        <taxon>Bruchinae</taxon>
        <taxon>Bruchini</taxon>
        <taxon>Acanthoscelides</taxon>
    </lineage>
</organism>
<evidence type="ECO:0000256" key="2">
    <source>
        <dbReference type="ARBA" id="ARBA00022475"/>
    </source>
</evidence>
<evidence type="ECO:0000256" key="10">
    <source>
        <dbReference type="SAM" id="Phobius"/>
    </source>
</evidence>
<proteinExistence type="predicted"/>
<evidence type="ECO:0000256" key="6">
    <source>
        <dbReference type="ARBA" id="ARBA00022989"/>
    </source>
</evidence>
<keyword evidence="4 10" id="KW-0812">Transmembrane</keyword>
<evidence type="ECO:0000256" key="1">
    <source>
        <dbReference type="ARBA" id="ARBA00004651"/>
    </source>
</evidence>
<name>A0A9P0PLC9_ACAOB</name>
<dbReference type="GO" id="GO:0004984">
    <property type="term" value="F:olfactory receptor activity"/>
    <property type="evidence" value="ECO:0007669"/>
    <property type="project" value="InterPro"/>
</dbReference>
<keyword evidence="2" id="KW-1003">Cell membrane</keyword>
<evidence type="ECO:0000256" key="5">
    <source>
        <dbReference type="ARBA" id="ARBA00022725"/>
    </source>
</evidence>
<keyword evidence="12" id="KW-1185">Reference proteome</keyword>
<dbReference type="GO" id="GO:0007165">
    <property type="term" value="P:signal transduction"/>
    <property type="evidence" value="ECO:0007669"/>
    <property type="project" value="UniProtKB-KW"/>
</dbReference>
<evidence type="ECO:0000256" key="4">
    <source>
        <dbReference type="ARBA" id="ARBA00022692"/>
    </source>
</evidence>
<dbReference type="Proteomes" id="UP001152888">
    <property type="component" value="Unassembled WGS sequence"/>
</dbReference>
<evidence type="ECO:0000256" key="9">
    <source>
        <dbReference type="ARBA" id="ARBA00023224"/>
    </source>
</evidence>
<evidence type="ECO:0000256" key="7">
    <source>
        <dbReference type="ARBA" id="ARBA00023136"/>
    </source>
</evidence>